<evidence type="ECO:0000313" key="3">
    <source>
        <dbReference type="Proteomes" id="UP000292447"/>
    </source>
</evidence>
<keyword evidence="1" id="KW-0472">Membrane</keyword>
<sequence length="624" mass="70288">MEVVPGIYGFANGLLNFVKPLQSLCIWSIWLFDIYQSFVLRAAMTIIKAGLRVVNAMPPSSLAALNTTMVPTGDDFQLARVLNVGDWPHTTPLSQRRPFSVTDFIITILVEFLLVEKHILPSSTIFRVFVFVWSSAPYPLLVKWFDTLSVAVFTAFLVKRIAHKLLQIPGRMLSSNTRPASPRIRIDGFDNLVARVDKFTRAVEHRLHGHQMGSEAVLTLRNLIRPVTLLGALGMIVVKLLFWLPVLLGDFAGFAIEVLIWMRAIIFRIITKIFRNVLGALSRFVHIEYSDPQSLHRYDHRDMENHWRDLGDPALSTTPLAQSNAFVPTPPPSASGGTLSVRRSSPYSLHHIDFSSHIRLVNSLVPQIRRRRTFDLQALHSAILHASGVDAWSLHDPFVMKRPQITVCSDVQDFCEWFLLWGVPPTELSQLTADHKAAAYALGPIARTYVEVHEVLRHLDQLPLLHFDFFTLYRYLTTKGALSDPQVASVLNLVFTEYPSYFEFFAFLSSSWWDVAKSLNGSPSCFPRRFVFRDVAPPYVSPSETTPDGAAAILKTPSTGQKNTHYLEVVLRLHGQTSVAYWDFVFNAVPPVVDTSLSIRGEFQAMLDPFKVLPITCQNRVGVG</sequence>
<feature type="transmembrane region" description="Helical" evidence="1">
    <location>
        <begin position="140"/>
        <end position="158"/>
    </location>
</feature>
<evidence type="ECO:0000313" key="2">
    <source>
        <dbReference type="EMBL" id="QBM87925.1"/>
    </source>
</evidence>
<name>A0A4P6XMV7_9ASCO</name>
<feature type="transmembrane region" description="Helical" evidence="1">
    <location>
        <begin position="251"/>
        <end position="270"/>
    </location>
</feature>
<proteinExistence type="predicted"/>
<evidence type="ECO:0000256" key="1">
    <source>
        <dbReference type="SAM" id="Phobius"/>
    </source>
</evidence>
<dbReference type="EMBL" id="CP034457">
    <property type="protein sequence ID" value="QBM87925.1"/>
    <property type="molecule type" value="Genomic_DNA"/>
</dbReference>
<gene>
    <name evidence="2" type="ORF">METSCH_B11390</name>
</gene>
<keyword evidence="3" id="KW-1185">Reference proteome</keyword>
<dbReference type="AlphaFoldDB" id="A0A4P6XMV7"/>
<protein>
    <submittedName>
        <fullName evidence="2">Uncharacterized protein</fullName>
    </submittedName>
</protein>
<dbReference type="Proteomes" id="UP000292447">
    <property type="component" value="Chromosome II"/>
</dbReference>
<organism evidence="2 3">
    <name type="scientific">Metschnikowia aff. pulcherrima</name>
    <dbReference type="NCBI Taxonomy" id="2163413"/>
    <lineage>
        <taxon>Eukaryota</taxon>
        <taxon>Fungi</taxon>
        <taxon>Dikarya</taxon>
        <taxon>Ascomycota</taxon>
        <taxon>Saccharomycotina</taxon>
        <taxon>Pichiomycetes</taxon>
        <taxon>Metschnikowiaceae</taxon>
        <taxon>Metschnikowia</taxon>
    </lineage>
</organism>
<keyword evidence="1" id="KW-1133">Transmembrane helix</keyword>
<accession>A0A4P6XMV7</accession>
<reference evidence="3" key="1">
    <citation type="submission" date="2019-03" db="EMBL/GenBank/DDBJ databases">
        <title>Snf2 controls pulcherriminic acid biosynthesis and connects pigmentation and antifungal activity of the yeast Metschnikowia pulcherrima.</title>
        <authorList>
            <person name="Gore-Lloyd D."/>
            <person name="Sumann I."/>
            <person name="Brachmann A.O."/>
            <person name="Schneeberger K."/>
            <person name="Ortiz-Merino R.A."/>
            <person name="Moreno-Beltran M."/>
            <person name="Schlaefli M."/>
            <person name="Kirner P."/>
            <person name="Santos Kron A."/>
            <person name="Wolfe K.H."/>
            <person name="Piel J."/>
            <person name="Ahrens C.H."/>
            <person name="Henk D."/>
            <person name="Freimoser F.M."/>
        </authorList>
    </citation>
    <scope>NUCLEOTIDE SEQUENCE [LARGE SCALE GENOMIC DNA]</scope>
    <source>
        <strain evidence="3">APC 1.2</strain>
    </source>
</reference>
<keyword evidence="1" id="KW-0812">Transmembrane</keyword>